<accession>A0A072VJ85</accession>
<reference evidence="2 4" key="1">
    <citation type="journal article" date="2011" name="Nature">
        <title>The Medicago genome provides insight into the evolution of rhizobial symbioses.</title>
        <authorList>
            <person name="Young N.D."/>
            <person name="Debelle F."/>
            <person name="Oldroyd G.E."/>
            <person name="Geurts R."/>
            <person name="Cannon S.B."/>
            <person name="Udvardi M.K."/>
            <person name="Benedito V.A."/>
            <person name="Mayer K.F."/>
            <person name="Gouzy J."/>
            <person name="Schoof H."/>
            <person name="Van de Peer Y."/>
            <person name="Proost S."/>
            <person name="Cook D.R."/>
            <person name="Meyers B.C."/>
            <person name="Spannagl M."/>
            <person name="Cheung F."/>
            <person name="De Mita S."/>
            <person name="Krishnakumar V."/>
            <person name="Gundlach H."/>
            <person name="Zhou S."/>
            <person name="Mudge J."/>
            <person name="Bharti A.K."/>
            <person name="Murray J.D."/>
            <person name="Naoumkina M.A."/>
            <person name="Rosen B."/>
            <person name="Silverstein K.A."/>
            <person name="Tang H."/>
            <person name="Rombauts S."/>
            <person name="Zhao P.X."/>
            <person name="Zhou P."/>
            <person name="Barbe V."/>
            <person name="Bardou P."/>
            <person name="Bechner M."/>
            <person name="Bellec A."/>
            <person name="Berger A."/>
            <person name="Berges H."/>
            <person name="Bidwell S."/>
            <person name="Bisseling T."/>
            <person name="Choisne N."/>
            <person name="Couloux A."/>
            <person name="Denny R."/>
            <person name="Deshpande S."/>
            <person name="Dai X."/>
            <person name="Doyle J.J."/>
            <person name="Dudez A.M."/>
            <person name="Farmer A.D."/>
            <person name="Fouteau S."/>
            <person name="Franken C."/>
            <person name="Gibelin C."/>
            <person name="Gish J."/>
            <person name="Goldstein S."/>
            <person name="Gonzalez A.J."/>
            <person name="Green P.J."/>
            <person name="Hallab A."/>
            <person name="Hartog M."/>
            <person name="Hua A."/>
            <person name="Humphray S.J."/>
            <person name="Jeong D.H."/>
            <person name="Jing Y."/>
            <person name="Jocker A."/>
            <person name="Kenton S.M."/>
            <person name="Kim D.J."/>
            <person name="Klee K."/>
            <person name="Lai H."/>
            <person name="Lang C."/>
            <person name="Lin S."/>
            <person name="Macmil S.L."/>
            <person name="Magdelenat G."/>
            <person name="Matthews L."/>
            <person name="McCorrison J."/>
            <person name="Monaghan E.L."/>
            <person name="Mun J.H."/>
            <person name="Najar F.Z."/>
            <person name="Nicholson C."/>
            <person name="Noirot C."/>
            <person name="O'Bleness M."/>
            <person name="Paule C.R."/>
            <person name="Poulain J."/>
            <person name="Prion F."/>
            <person name="Qin B."/>
            <person name="Qu C."/>
            <person name="Retzel E.F."/>
            <person name="Riddle C."/>
            <person name="Sallet E."/>
            <person name="Samain S."/>
            <person name="Samson N."/>
            <person name="Sanders I."/>
            <person name="Saurat O."/>
            <person name="Scarpelli C."/>
            <person name="Schiex T."/>
            <person name="Segurens B."/>
            <person name="Severin A.J."/>
            <person name="Sherrier D.J."/>
            <person name="Shi R."/>
            <person name="Sims S."/>
            <person name="Singer S.R."/>
            <person name="Sinharoy S."/>
            <person name="Sterck L."/>
            <person name="Viollet A."/>
            <person name="Wang B.B."/>
            <person name="Wang K."/>
            <person name="Wang M."/>
            <person name="Wang X."/>
            <person name="Warfsmann J."/>
            <person name="Weissenbach J."/>
            <person name="White D.D."/>
            <person name="White J.D."/>
            <person name="Wiley G.B."/>
            <person name="Wincker P."/>
            <person name="Xing Y."/>
            <person name="Yang L."/>
            <person name="Yao Z."/>
            <person name="Ying F."/>
            <person name="Zhai J."/>
            <person name="Zhou L."/>
            <person name="Zuber A."/>
            <person name="Denarie J."/>
            <person name="Dixon R.A."/>
            <person name="May G.D."/>
            <person name="Schwartz D.C."/>
            <person name="Rogers J."/>
            <person name="Quetier F."/>
            <person name="Town C.D."/>
            <person name="Roe B.A."/>
        </authorList>
    </citation>
    <scope>NUCLEOTIDE SEQUENCE [LARGE SCALE GENOMIC DNA]</scope>
    <source>
        <strain evidence="2">A17</strain>
        <strain evidence="3 4">cv. Jemalong A17</strain>
    </source>
</reference>
<keyword evidence="1" id="KW-0472">Membrane</keyword>
<dbReference type="EnsemblPlants" id="KEH38210">
    <property type="protein sequence ID" value="KEH38210"/>
    <property type="gene ID" value="MTR_2g063847"/>
</dbReference>
<feature type="transmembrane region" description="Helical" evidence="1">
    <location>
        <begin position="39"/>
        <end position="62"/>
    </location>
</feature>
<keyword evidence="1 2" id="KW-0812">Transmembrane</keyword>
<sequence length="157" mass="17737">MDYGICITTTSTSIPVNGSPTDEFQFERRLRQGESFSPFLFLITAEVLNVMMNALVNVCFFFNYQVASGLKVSFHKSMLVDGNVLNSWLNKDSIVMNSKIGHLLFMYLGLPIGGCGDGGEAWKCCRRLLAWEEELGRECCELLLPIVLHADMNERWI</sequence>
<keyword evidence="1" id="KW-1133">Transmembrane helix</keyword>
<dbReference type="AlphaFoldDB" id="A0A072VJ85"/>
<gene>
    <name evidence="2" type="ordered locus">MTR_2g063847</name>
</gene>
<protein>
    <submittedName>
        <fullName evidence="2">Transmembrane protein, putative</fullName>
    </submittedName>
</protein>
<dbReference type="PANTHER" id="PTHR33116">
    <property type="entry name" value="REVERSE TRANSCRIPTASE ZINC-BINDING DOMAIN-CONTAINING PROTEIN-RELATED-RELATED"/>
    <property type="match status" value="1"/>
</dbReference>
<evidence type="ECO:0000313" key="3">
    <source>
        <dbReference type="EnsemblPlants" id="KEH38210"/>
    </source>
</evidence>
<evidence type="ECO:0000256" key="1">
    <source>
        <dbReference type="SAM" id="Phobius"/>
    </source>
</evidence>
<dbReference type="Proteomes" id="UP000002051">
    <property type="component" value="Chromosome 2"/>
</dbReference>
<dbReference type="STRING" id="3880.A0A072VJ85"/>
<reference evidence="2 4" key="2">
    <citation type="journal article" date="2014" name="BMC Genomics">
        <title>An improved genome release (version Mt4.0) for the model legume Medicago truncatula.</title>
        <authorList>
            <person name="Tang H."/>
            <person name="Krishnakumar V."/>
            <person name="Bidwell S."/>
            <person name="Rosen B."/>
            <person name="Chan A."/>
            <person name="Zhou S."/>
            <person name="Gentzbittel L."/>
            <person name="Childs K.L."/>
            <person name="Yandell M."/>
            <person name="Gundlach H."/>
            <person name="Mayer K.F."/>
            <person name="Schwartz D.C."/>
            <person name="Town C.D."/>
        </authorList>
    </citation>
    <scope>GENOME REANNOTATION</scope>
    <source>
        <strain evidence="2">A17</strain>
        <strain evidence="3 4">cv. Jemalong A17</strain>
    </source>
</reference>
<organism evidence="2 4">
    <name type="scientific">Medicago truncatula</name>
    <name type="common">Barrel medic</name>
    <name type="synonym">Medicago tribuloides</name>
    <dbReference type="NCBI Taxonomy" id="3880"/>
    <lineage>
        <taxon>Eukaryota</taxon>
        <taxon>Viridiplantae</taxon>
        <taxon>Streptophyta</taxon>
        <taxon>Embryophyta</taxon>
        <taxon>Tracheophyta</taxon>
        <taxon>Spermatophyta</taxon>
        <taxon>Magnoliopsida</taxon>
        <taxon>eudicotyledons</taxon>
        <taxon>Gunneridae</taxon>
        <taxon>Pentapetalae</taxon>
        <taxon>rosids</taxon>
        <taxon>fabids</taxon>
        <taxon>Fabales</taxon>
        <taxon>Fabaceae</taxon>
        <taxon>Papilionoideae</taxon>
        <taxon>50 kb inversion clade</taxon>
        <taxon>NPAAA clade</taxon>
        <taxon>Hologalegina</taxon>
        <taxon>IRL clade</taxon>
        <taxon>Trifolieae</taxon>
        <taxon>Medicago</taxon>
    </lineage>
</organism>
<evidence type="ECO:0000313" key="4">
    <source>
        <dbReference type="Proteomes" id="UP000002051"/>
    </source>
</evidence>
<dbReference type="PANTHER" id="PTHR33116:SF78">
    <property type="entry name" value="OS12G0587133 PROTEIN"/>
    <property type="match status" value="1"/>
</dbReference>
<dbReference type="HOGENOM" id="CLU_1680542_0_0_1"/>
<proteinExistence type="predicted"/>
<reference evidence="3" key="3">
    <citation type="submission" date="2015-04" db="UniProtKB">
        <authorList>
            <consortium name="EnsemblPlants"/>
        </authorList>
    </citation>
    <scope>IDENTIFICATION</scope>
    <source>
        <strain evidence="3">cv. Jemalong A17</strain>
    </source>
</reference>
<name>A0A072VJ85_MEDTR</name>
<keyword evidence="4" id="KW-1185">Reference proteome</keyword>
<dbReference type="EMBL" id="CM001218">
    <property type="protein sequence ID" value="KEH38210.1"/>
    <property type="molecule type" value="Genomic_DNA"/>
</dbReference>
<evidence type="ECO:0000313" key="2">
    <source>
        <dbReference type="EMBL" id="KEH38210.1"/>
    </source>
</evidence>